<evidence type="ECO:0000256" key="3">
    <source>
        <dbReference type="ARBA" id="ARBA00022475"/>
    </source>
</evidence>
<reference evidence="9 10" key="1">
    <citation type="submission" date="2018-12" db="EMBL/GenBank/DDBJ databases">
        <authorList>
            <person name="Meng J."/>
        </authorList>
    </citation>
    <scope>NUCLEOTIDE SEQUENCE [LARGE SCALE GENOMIC DNA]</scope>
    <source>
        <strain evidence="9 10">HT111-2</strain>
    </source>
</reference>
<evidence type="ECO:0000256" key="5">
    <source>
        <dbReference type="ARBA" id="ARBA00022989"/>
    </source>
</evidence>
<dbReference type="PANTHER" id="PTHR33778">
    <property type="entry name" value="PROTEIN MGTC"/>
    <property type="match status" value="1"/>
</dbReference>
<name>A0A437STF8_9LACO</name>
<dbReference type="Proteomes" id="UP000288291">
    <property type="component" value="Unassembled WGS sequence"/>
</dbReference>
<evidence type="ECO:0000256" key="4">
    <source>
        <dbReference type="ARBA" id="ARBA00022692"/>
    </source>
</evidence>
<dbReference type="AlphaFoldDB" id="A0A437STF8"/>
<evidence type="ECO:0000313" key="9">
    <source>
        <dbReference type="EMBL" id="RVU70236.1"/>
    </source>
</evidence>
<evidence type="ECO:0000313" key="10">
    <source>
        <dbReference type="Proteomes" id="UP000288291"/>
    </source>
</evidence>
<feature type="transmembrane region" description="Helical" evidence="7">
    <location>
        <begin position="80"/>
        <end position="98"/>
    </location>
</feature>
<evidence type="ECO:0000256" key="2">
    <source>
        <dbReference type="ARBA" id="ARBA00009298"/>
    </source>
</evidence>
<sequence>MSLNLSEVILRLIIATVVSGIIGWDREQHSHPAGIRTHILVCLGACILALCQIEICIQTLNISHATPSLTRVITANPARLIAQIVSGIGFLGAGTIVITRHFVTGLTTEALLWVTAALGIVIGMGYYKIAISGAVLVVFVLIILNRFFAIKRVQQIEFKYYQREKNGAYIRDYFQQHHIHIIHYNFRLNKADMDGNERIYTTIYTLKLPKSITYEQILNDLSANSDIVQINLVTL</sequence>
<comment type="subcellular location">
    <subcellularLocation>
        <location evidence="1">Cell membrane</location>
        <topology evidence="1">Multi-pass membrane protein</topology>
    </subcellularLocation>
</comment>
<protein>
    <submittedName>
        <fullName evidence="9">MgtC/SapB family protein</fullName>
    </submittedName>
</protein>
<accession>A0A437STF8</accession>
<dbReference type="InterPro" id="IPR049177">
    <property type="entry name" value="MgtC_SapB_SrpB_YhiD_N"/>
</dbReference>
<feature type="transmembrane region" description="Helical" evidence="7">
    <location>
        <begin position="133"/>
        <end position="150"/>
    </location>
</feature>
<dbReference type="InterPro" id="IPR003416">
    <property type="entry name" value="MgtC/SapB/SrpB/YhiD_fam"/>
</dbReference>
<dbReference type="PANTHER" id="PTHR33778:SF1">
    <property type="entry name" value="MAGNESIUM TRANSPORTER YHID-RELATED"/>
    <property type="match status" value="1"/>
</dbReference>
<feature type="transmembrane region" description="Helical" evidence="7">
    <location>
        <begin position="6"/>
        <end position="25"/>
    </location>
</feature>
<evidence type="ECO:0000256" key="6">
    <source>
        <dbReference type="ARBA" id="ARBA00023136"/>
    </source>
</evidence>
<evidence type="ECO:0000256" key="1">
    <source>
        <dbReference type="ARBA" id="ARBA00004651"/>
    </source>
</evidence>
<keyword evidence="4 7" id="KW-0812">Transmembrane</keyword>
<comment type="similarity">
    <text evidence="2">Belongs to the MgtC/SapB family.</text>
</comment>
<dbReference type="EMBL" id="RXIA01000025">
    <property type="protein sequence ID" value="RVU70236.1"/>
    <property type="molecule type" value="Genomic_DNA"/>
</dbReference>
<dbReference type="Pfam" id="PF02308">
    <property type="entry name" value="MgtC"/>
    <property type="match status" value="1"/>
</dbReference>
<proteinExistence type="inferred from homology"/>
<evidence type="ECO:0000256" key="7">
    <source>
        <dbReference type="SAM" id="Phobius"/>
    </source>
</evidence>
<dbReference type="RefSeq" id="WP_103662290.1">
    <property type="nucleotide sequence ID" value="NZ_ML136893.1"/>
</dbReference>
<keyword evidence="6 7" id="KW-0472">Membrane</keyword>
<evidence type="ECO:0000259" key="8">
    <source>
        <dbReference type="Pfam" id="PF02308"/>
    </source>
</evidence>
<feature type="domain" description="MgtC/SapB/SrpB/YhiD N-terminal" evidence="8">
    <location>
        <begin position="12"/>
        <end position="147"/>
    </location>
</feature>
<organism evidence="9 10">
    <name type="scientific">Lactobacillus xujianguonis</name>
    <dbReference type="NCBI Taxonomy" id="2495899"/>
    <lineage>
        <taxon>Bacteria</taxon>
        <taxon>Bacillati</taxon>
        <taxon>Bacillota</taxon>
        <taxon>Bacilli</taxon>
        <taxon>Lactobacillales</taxon>
        <taxon>Lactobacillaceae</taxon>
        <taxon>Lactobacillus</taxon>
    </lineage>
</organism>
<dbReference type="PRINTS" id="PR01837">
    <property type="entry name" value="MGTCSAPBPROT"/>
</dbReference>
<keyword evidence="3" id="KW-1003">Cell membrane</keyword>
<gene>
    <name evidence="9" type="ORF">EJK17_08580</name>
</gene>
<feature type="transmembrane region" description="Helical" evidence="7">
    <location>
        <begin position="37"/>
        <end position="60"/>
    </location>
</feature>
<keyword evidence="5 7" id="KW-1133">Transmembrane helix</keyword>
<dbReference type="GO" id="GO:0005886">
    <property type="term" value="C:plasma membrane"/>
    <property type="evidence" value="ECO:0007669"/>
    <property type="project" value="UniProtKB-SubCell"/>
</dbReference>
<keyword evidence="10" id="KW-1185">Reference proteome</keyword>
<comment type="caution">
    <text evidence="9">The sequence shown here is derived from an EMBL/GenBank/DDBJ whole genome shotgun (WGS) entry which is preliminary data.</text>
</comment>